<comment type="domain">
    <text evidence="4">Forms 2 domains with an elongated structure; Rpo4 packs into the hinge region between the 2 domains.</text>
</comment>
<dbReference type="GO" id="GO:0003899">
    <property type="term" value="F:DNA-directed RNA polymerase activity"/>
    <property type="evidence" value="ECO:0007669"/>
    <property type="project" value="UniProtKB-UniRule"/>
</dbReference>
<dbReference type="STRING" id="633148.Tagg_1375"/>
<dbReference type="HAMAP" id="MF_00865">
    <property type="entry name" value="RNApol_arch_Rpo7"/>
    <property type="match status" value="1"/>
</dbReference>
<keyword evidence="3 4" id="KW-0804">Transcription</keyword>
<keyword evidence="4 6" id="KW-0808">Transferase</keyword>
<comment type="subcellular location">
    <subcellularLocation>
        <location evidence="4">Cytoplasm</location>
    </subcellularLocation>
</comment>
<dbReference type="InterPro" id="IPR005576">
    <property type="entry name" value="Rpb7-like_N"/>
</dbReference>
<dbReference type="GO" id="GO:0006352">
    <property type="term" value="P:DNA-templated transcription initiation"/>
    <property type="evidence" value="ECO:0007669"/>
    <property type="project" value="InterPro"/>
</dbReference>
<dbReference type="PROSITE" id="PS50126">
    <property type="entry name" value="S1"/>
    <property type="match status" value="1"/>
</dbReference>
<dbReference type="PANTHER" id="PTHR12709:SF4">
    <property type="entry name" value="DNA-DIRECTED RNA POLYMERASE II SUBUNIT RPB7"/>
    <property type="match status" value="1"/>
</dbReference>
<dbReference type="GeneID" id="9166424"/>
<keyword evidence="4 6" id="KW-0548">Nucleotidyltransferase</keyword>
<dbReference type="Pfam" id="PF03876">
    <property type="entry name" value="SHS2_Rpb7-N"/>
    <property type="match status" value="1"/>
</dbReference>
<evidence type="ECO:0000256" key="2">
    <source>
        <dbReference type="ARBA" id="ARBA00022478"/>
    </source>
</evidence>
<dbReference type="eggNOG" id="arCOG00675">
    <property type="taxonomic scope" value="Archaea"/>
</dbReference>
<dbReference type="SUPFAM" id="SSF88798">
    <property type="entry name" value="N-terminal, heterodimerisation domain of RBP7 (RpoE)"/>
    <property type="match status" value="1"/>
</dbReference>
<keyword evidence="7" id="KW-1185">Reference proteome</keyword>
<dbReference type="HOGENOM" id="CLU_117966_0_0_2"/>
<dbReference type="GO" id="GO:0005737">
    <property type="term" value="C:cytoplasm"/>
    <property type="evidence" value="ECO:0007669"/>
    <property type="project" value="UniProtKB-SubCell"/>
</dbReference>
<evidence type="ECO:0000256" key="3">
    <source>
        <dbReference type="ARBA" id="ARBA00023163"/>
    </source>
</evidence>
<evidence type="ECO:0000256" key="4">
    <source>
        <dbReference type="HAMAP-Rule" id="MF_00865"/>
    </source>
</evidence>
<dbReference type="Gene3D" id="3.30.1490.120">
    <property type="entry name" value="RNA polymerase Rpb7-like, N-terminal domain"/>
    <property type="match status" value="1"/>
</dbReference>
<comment type="function">
    <text evidence="4">DNA-dependent RNA polymerase (RNAP) catalyzes the transcription of DNA into RNA using the four ribonucleoside triphosphates as substrates.</text>
</comment>
<evidence type="ECO:0000259" key="5">
    <source>
        <dbReference type="PROSITE" id="PS50126"/>
    </source>
</evidence>
<comment type="catalytic activity">
    <reaction evidence="4">
        <text>RNA(n) + a ribonucleoside 5'-triphosphate = RNA(n+1) + diphosphate</text>
        <dbReference type="Rhea" id="RHEA:21248"/>
        <dbReference type="Rhea" id="RHEA-COMP:14527"/>
        <dbReference type="Rhea" id="RHEA-COMP:17342"/>
        <dbReference type="ChEBI" id="CHEBI:33019"/>
        <dbReference type="ChEBI" id="CHEBI:61557"/>
        <dbReference type="ChEBI" id="CHEBI:140395"/>
        <dbReference type="EC" id="2.7.7.6"/>
    </reaction>
</comment>
<dbReference type="PANTHER" id="PTHR12709">
    <property type="entry name" value="DNA-DIRECTED RNA POLYMERASE II, III"/>
    <property type="match status" value="1"/>
</dbReference>
<name>D5U3D5_THEAM</name>
<sequence length="192" mass="21304">MYNVIKVRDVVRIPPSKFGRPLEEVALEELREQYEGSVVILKNPFTSEEKKEPSIIVTILGLSIEPSGKIIPGDGATYHNVEFEALVFHPFLKEVVEGDVVTVTKNGLYVDLGVLDGFIYINQVADEKVTYDPGRGALFLEESKKYVDKGDVVRARIFNISPMPGKGLRVHMTMRQPGMGKVGQGGRVEQEG</sequence>
<protein>
    <recommendedName>
        <fullName evidence="4">DNA-directed RNA polymerase subunit Rpo7</fullName>
        <ecNumber evidence="4">2.7.7.6</ecNumber>
    </recommendedName>
    <alternativeName>
        <fullName evidence="4">DNA-directed RNA polymerase subunit E</fullName>
    </alternativeName>
</protein>
<accession>D5U3D5</accession>
<dbReference type="Pfam" id="PF00575">
    <property type="entry name" value="S1"/>
    <property type="match status" value="1"/>
</dbReference>
<dbReference type="EC" id="2.7.7.6" evidence="4"/>
<comment type="subunit">
    <text evidence="4">Part of the RNA polymerase complex. Forms a stalk with Rpo4 that extends from the main structure.</text>
</comment>
<reference evidence="7" key="2">
    <citation type="journal article" date="2010" name="Stand. Genomic Sci.">
        <title>Complete genome sequence of Thermosphaera aggregans type strain (M11TLT).</title>
        <authorList>
            <person name="Spring S."/>
            <person name="Rachel R."/>
            <person name="Lapidus A."/>
            <person name="Davenport K."/>
            <person name="Tice H."/>
            <person name="Copeland A."/>
            <person name="Cheng J.-F."/>
            <person name="Lucas S."/>
            <person name="Chen F."/>
            <person name="Nolan M."/>
            <person name="Bruce D."/>
            <person name="Goodwin L."/>
            <person name="Pitluck S."/>
            <person name="Ivanova N."/>
            <person name="Mavromatis K."/>
            <person name="Ovchinnikova G."/>
            <person name="Pati A."/>
            <person name="Chen A."/>
            <person name="Palaniappan K."/>
            <person name="Land M."/>
            <person name="Hauser L."/>
            <person name="Chang Y.-J."/>
            <person name="Jeffries C.C."/>
            <person name="Brettin T."/>
            <person name="Detter J.C."/>
            <person name="Tapia R."/>
            <person name="Han C."/>
            <person name="Heimerl T."/>
            <person name="Weikl F."/>
            <person name="Brambilla E."/>
            <person name="Goker M."/>
            <person name="Bristow J."/>
            <person name="Eisen J.A."/>
            <person name="Markowitz V."/>
            <person name="Hugenholtz P."/>
            <person name="Kyrpides N.C."/>
            <person name="Klenk H.-P."/>
        </authorList>
    </citation>
    <scope>NUCLEOTIDE SEQUENCE [LARGE SCALE GENOMIC DNA]</scope>
    <source>
        <strain evidence="7">DSM 11486 / M11TL</strain>
    </source>
</reference>
<dbReference type="SMART" id="SM00316">
    <property type="entry name" value="S1"/>
    <property type="match status" value="1"/>
</dbReference>
<dbReference type="Gene3D" id="2.40.50.140">
    <property type="entry name" value="Nucleic acid-binding proteins"/>
    <property type="match status" value="1"/>
</dbReference>
<dbReference type="KEGG" id="tag:Tagg_1375"/>
<keyword evidence="4" id="KW-0963">Cytoplasm</keyword>
<evidence type="ECO:0000256" key="1">
    <source>
        <dbReference type="ARBA" id="ARBA00009307"/>
    </source>
</evidence>
<gene>
    <name evidence="4" type="primary">rpo7</name>
    <name evidence="4" type="synonym">rpoE</name>
    <name evidence="6" type="ordered locus">Tagg_1375</name>
</gene>
<reference evidence="6 7" key="1">
    <citation type="journal article" date="2010" name="Stand. Genomic Sci.">
        <title>Complete genome sequence of Thermosphaera aggregans type strain (M11TL).</title>
        <authorList>
            <person name="Spring S."/>
            <person name="Rachel R."/>
            <person name="Lapidus A."/>
            <person name="Davenport K."/>
            <person name="Tice H."/>
            <person name="Copeland A."/>
            <person name="Cheng J.F."/>
            <person name="Lucas S."/>
            <person name="Chen F."/>
            <person name="Nolan M."/>
            <person name="Bruce D."/>
            <person name="Goodwin L."/>
            <person name="Pitluck S."/>
            <person name="Ivanova N."/>
            <person name="Mavromatis K."/>
            <person name="Ovchinnikova G."/>
            <person name="Pati A."/>
            <person name="Chen A."/>
            <person name="Palaniappan K."/>
            <person name="Land M."/>
            <person name="Hauser L."/>
            <person name="Chang Y.J."/>
            <person name="Jeffries C.C."/>
            <person name="Brettin T."/>
            <person name="Detter J.C."/>
            <person name="Tapia R."/>
            <person name="Han C."/>
            <person name="Heimerl T."/>
            <person name="Weikl F."/>
            <person name="Brambilla E."/>
            <person name="Goker M."/>
            <person name="Bristow J."/>
            <person name="Eisen J.A."/>
            <person name="Markowitz V."/>
            <person name="Hugenholtz P."/>
            <person name="Kyrpides N.C."/>
            <person name="Klenk H.P."/>
        </authorList>
    </citation>
    <scope>NUCLEOTIDE SEQUENCE [LARGE SCALE GENOMIC DNA]</scope>
    <source>
        <strain evidence="7">DSM 11486 / M11TL</strain>
    </source>
</reference>
<proteinExistence type="inferred from homology"/>
<dbReference type="InterPro" id="IPR036898">
    <property type="entry name" value="RNA_pol_Rpb7-like_N_sf"/>
</dbReference>
<dbReference type="AlphaFoldDB" id="D5U3D5"/>
<dbReference type="InterPro" id="IPR003029">
    <property type="entry name" value="S1_domain"/>
</dbReference>
<reference key="3">
    <citation type="submission" date="2010-02" db="EMBL/GenBank/DDBJ databases">
        <title>Complete genome sequence of Thermosphaera aggregans type strain (M11TL).</title>
        <authorList>
            <consortium name="US DOE Joint Genome Institute (JGI-PGF)"/>
            <person name="Spring S."/>
            <person name="Lapidus A."/>
            <person name="Munk C."/>
            <person name="Schroeder M."/>
            <person name="Glavina Del Rio T."/>
            <person name="Tice H."/>
            <person name="Copeland A."/>
            <person name="Cheng J.-F."/>
            <person name="Lucas S."/>
            <person name="Chen F."/>
            <person name="Nolan M."/>
            <person name="Bruce D."/>
            <person name="Goodwin L."/>
            <person name="Pitluck S."/>
            <person name="Ivanova N."/>
            <person name="Mavromatis K."/>
            <person name="Ovchinnikova G."/>
            <person name="Pati A."/>
            <person name="Chen A."/>
            <person name="Palaniappan K."/>
            <person name="Land M."/>
            <person name="Hauser L."/>
            <person name="Chang Y.-J."/>
            <person name="Jeffries C.C."/>
            <person name="Brettin T."/>
            <person name="Detter J.C."/>
            <person name="Tapia R."/>
            <person name="Han C."/>
            <person name="Chain P."/>
            <person name="Heimerl T."/>
            <person name="Weik F."/>
            <person name="Goker M."/>
            <person name="Rachel R."/>
            <person name="Bristow J."/>
            <person name="Eisen J.A."/>
            <person name="Markowitz V."/>
            <person name="Hugenholtz P."/>
            <person name="Kyrpides N.C."/>
            <person name="Klenk H.-P."/>
        </authorList>
    </citation>
    <scope>NUCLEOTIDE SEQUENCE</scope>
    <source>
        <strain>DSM 11486</strain>
    </source>
</reference>
<dbReference type="InterPro" id="IPR012340">
    <property type="entry name" value="NA-bd_OB-fold"/>
</dbReference>
<keyword evidence="2 4" id="KW-0240">DNA-directed RNA polymerase</keyword>
<dbReference type="SUPFAM" id="SSF50249">
    <property type="entry name" value="Nucleic acid-binding proteins"/>
    <property type="match status" value="1"/>
</dbReference>
<dbReference type="EMBL" id="CP001939">
    <property type="protein sequence ID" value="ADG91635.1"/>
    <property type="molecule type" value="Genomic_DNA"/>
</dbReference>
<organism evidence="6 7">
    <name type="scientific">Thermosphaera aggregans (strain DSM 11486 / M11TL)</name>
    <dbReference type="NCBI Taxonomy" id="633148"/>
    <lineage>
        <taxon>Archaea</taxon>
        <taxon>Thermoproteota</taxon>
        <taxon>Thermoprotei</taxon>
        <taxon>Desulfurococcales</taxon>
        <taxon>Desulfurococcaceae</taxon>
        <taxon>Thermosphaera</taxon>
    </lineage>
</organism>
<dbReference type="NCBIfam" id="NF006333">
    <property type="entry name" value="PRK08563.1"/>
    <property type="match status" value="1"/>
</dbReference>
<dbReference type="GO" id="GO:0000428">
    <property type="term" value="C:DNA-directed RNA polymerase complex"/>
    <property type="evidence" value="ECO:0007669"/>
    <property type="project" value="UniProtKB-KW"/>
</dbReference>
<dbReference type="NCBIfam" id="TIGR00448">
    <property type="entry name" value="rpoE"/>
    <property type="match status" value="1"/>
</dbReference>
<dbReference type="Proteomes" id="UP000002376">
    <property type="component" value="Chromosome"/>
</dbReference>
<evidence type="ECO:0000313" key="7">
    <source>
        <dbReference type="Proteomes" id="UP000002376"/>
    </source>
</evidence>
<dbReference type="InterPro" id="IPR004519">
    <property type="entry name" value="RNAP_E/RPC8"/>
</dbReference>
<dbReference type="RefSeq" id="WP_013130228.1">
    <property type="nucleotide sequence ID" value="NC_014160.1"/>
</dbReference>
<dbReference type="InterPro" id="IPR045113">
    <property type="entry name" value="Rpb7-like"/>
</dbReference>
<dbReference type="GO" id="GO:0003677">
    <property type="term" value="F:DNA binding"/>
    <property type="evidence" value="ECO:0007669"/>
    <property type="project" value="InterPro"/>
</dbReference>
<dbReference type="OrthoDB" id="7927at2157"/>
<evidence type="ECO:0000313" key="6">
    <source>
        <dbReference type="EMBL" id="ADG91635.1"/>
    </source>
</evidence>
<comment type="similarity">
    <text evidence="1 4">Belongs to the eukaryotic RPB7/RPC8 RNA polymerase subunit family.</text>
</comment>
<feature type="domain" description="S1 motif" evidence="5">
    <location>
        <begin position="93"/>
        <end position="175"/>
    </location>
</feature>
<dbReference type="InterPro" id="IPR046399">
    <property type="entry name" value="RNApol_Rpo7"/>
</dbReference>